<evidence type="ECO:0000259" key="5">
    <source>
        <dbReference type="PROSITE" id="PS50048"/>
    </source>
</evidence>
<dbReference type="EMBL" id="JARJCM010000040">
    <property type="protein sequence ID" value="KAJ7036945.1"/>
    <property type="molecule type" value="Genomic_DNA"/>
</dbReference>
<evidence type="ECO:0000256" key="4">
    <source>
        <dbReference type="SAM" id="MobiDB-lite"/>
    </source>
</evidence>
<keyword evidence="1" id="KW-0479">Metal-binding</keyword>
<evidence type="ECO:0000313" key="6">
    <source>
        <dbReference type="EMBL" id="KAJ7036945.1"/>
    </source>
</evidence>
<dbReference type="InterPro" id="IPR036864">
    <property type="entry name" value="Zn2-C6_fun-type_DNA-bd_sf"/>
</dbReference>
<keyword evidence="3" id="KW-0175">Coiled coil</keyword>
<dbReference type="PANTHER" id="PTHR46910">
    <property type="entry name" value="TRANSCRIPTION FACTOR PDR1"/>
    <property type="match status" value="1"/>
</dbReference>
<feature type="domain" description="Zn(2)-C6 fungal-type" evidence="5">
    <location>
        <begin position="23"/>
        <end position="52"/>
    </location>
</feature>
<feature type="coiled-coil region" evidence="3">
    <location>
        <begin position="73"/>
        <end position="100"/>
    </location>
</feature>
<dbReference type="GO" id="GO:0006351">
    <property type="term" value="P:DNA-templated transcription"/>
    <property type="evidence" value="ECO:0007669"/>
    <property type="project" value="InterPro"/>
</dbReference>
<accession>A0AAD6T002</accession>
<proteinExistence type="predicted"/>
<evidence type="ECO:0000256" key="3">
    <source>
        <dbReference type="SAM" id="Coils"/>
    </source>
</evidence>
<dbReference type="InterPro" id="IPR007219">
    <property type="entry name" value="XnlR_reg_dom"/>
</dbReference>
<dbReference type="CDD" id="cd12148">
    <property type="entry name" value="fungal_TF_MHR"/>
    <property type="match status" value="1"/>
</dbReference>
<feature type="region of interest" description="Disordered" evidence="4">
    <location>
        <begin position="1"/>
        <end position="22"/>
    </location>
</feature>
<dbReference type="SMART" id="SM00906">
    <property type="entry name" value="Fungal_trans"/>
    <property type="match status" value="1"/>
</dbReference>
<dbReference type="SUPFAM" id="SSF57701">
    <property type="entry name" value="Zn2/Cys6 DNA-binding domain"/>
    <property type="match status" value="1"/>
</dbReference>
<organism evidence="6 7">
    <name type="scientific">Mycena alexandri</name>
    <dbReference type="NCBI Taxonomy" id="1745969"/>
    <lineage>
        <taxon>Eukaryota</taxon>
        <taxon>Fungi</taxon>
        <taxon>Dikarya</taxon>
        <taxon>Basidiomycota</taxon>
        <taxon>Agaricomycotina</taxon>
        <taxon>Agaricomycetes</taxon>
        <taxon>Agaricomycetidae</taxon>
        <taxon>Agaricales</taxon>
        <taxon>Marasmiineae</taxon>
        <taxon>Mycenaceae</taxon>
        <taxon>Mycena</taxon>
    </lineage>
</organism>
<keyword evidence="7" id="KW-1185">Reference proteome</keyword>
<dbReference type="GO" id="GO:0008270">
    <property type="term" value="F:zinc ion binding"/>
    <property type="evidence" value="ECO:0007669"/>
    <property type="project" value="InterPro"/>
</dbReference>
<dbReference type="AlphaFoldDB" id="A0AAD6T002"/>
<feature type="compositionally biased region" description="Acidic residues" evidence="4">
    <location>
        <begin position="1"/>
        <end position="10"/>
    </location>
</feature>
<dbReference type="PROSITE" id="PS50048">
    <property type="entry name" value="ZN2_CY6_FUNGAL_2"/>
    <property type="match status" value="1"/>
</dbReference>
<dbReference type="Proteomes" id="UP001218188">
    <property type="component" value="Unassembled WGS sequence"/>
</dbReference>
<protein>
    <submittedName>
        <fullName evidence="6">Fungal-specific transcription factor domain-containing protein</fullName>
    </submittedName>
</protein>
<dbReference type="PROSITE" id="PS00463">
    <property type="entry name" value="ZN2_CY6_FUNGAL_1"/>
    <property type="match status" value="1"/>
</dbReference>
<sequence>MSSNEDDSYESEPTAKQKRVQRACDMCRKKKRRCDGSDKCDHCRKHNFICTYVEPPTARPALGARGSRLQISSSSSKSEIEALENRLKTVEALLEKSKAERSPGVQLISNAIRRLNSPFPEPHADDLTFTDVADSFRFLSIDDTTAQGFQGKSSGAMLVKAAVDLQNGRTKSPASTDFGHLSSIHDTSESTAIPAYDFPDNDLLQSLIQLYFSNVNPFLPLLHRPTFGNAVNRRFHLTHGGFAKTVLLVCAVGARYSTDPRVSIPDTPLRETAGWKWFDQVKLSGHMVHSHPTLYDLQSYCLAAMFLDCTSSPRTCWTLVGFGMRLGQDIGAHRYRKRHTLPTFEQELEKRASWVLFLFDIQISTALGRCIALQSHDFDIELPFIVDDEYWSGPDPSAGALFVQPAGKPSQLEFFKCMLNLSRILSFSCKILYSTNRSKTLIGLGDDKWEEQVVVELDSALNTWFETIPPHLRWDPDTPIEDDTFFDQSAALHCVYFSTRIIIHRPFIPAMRRASPTHLPSLAICNTAARACSHVAHIQQQRRPNNPIWFSQTPLFTSGIVLLLNIWGGSGPGNGAGRTQAAEKDLADVHRCMAVLSAQRQQWPSAGALLDTLRQLVAVDHPLPSAQTSSSVLPAPPTVPWSPYTSTHGMDPLPSTNTANHDYPTPLPTPPNLDAGLNIHTYTPLPIPPNLAHAVPPLDMAFTTYADPGPNPTSFAAPLSPPMYDPALETAPPDDYLEADTWYEPNNADHDQMPAFDGYMAPGENMGSYGLPSSNLNYSGFGFPGGGVHTRPNFGDGDMYAGEDFVMEGVDMQTIALWSQAPTSFGVADWDMYLGQFVEDMQPVPIQVYPQS</sequence>
<keyword evidence="2" id="KW-0539">Nucleus</keyword>
<evidence type="ECO:0000256" key="1">
    <source>
        <dbReference type="ARBA" id="ARBA00022723"/>
    </source>
</evidence>
<dbReference type="Pfam" id="PF04082">
    <property type="entry name" value="Fungal_trans"/>
    <property type="match status" value="1"/>
</dbReference>
<gene>
    <name evidence="6" type="ORF">C8F04DRAFT_1093892</name>
</gene>
<dbReference type="Pfam" id="PF00172">
    <property type="entry name" value="Zn_clus"/>
    <property type="match status" value="1"/>
</dbReference>
<evidence type="ECO:0000313" key="7">
    <source>
        <dbReference type="Proteomes" id="UP001218188"/>
    </source>
</evidence>
<name>A0AAD6T002_9AGAR</name>
<evidence type="ECO:0000256" key="2">
    <source>
        <dbReference type="ARBA" id="ARBA00023242"/>
    </source>
</evidence>
<dbReference type="InterPro" id="IPR001138">
    <property type="entry name" value="Zn2Cys6_DnaBD"/>
</dbReference>
<dbReference type="PANTHER" id="PTHR46910:SF38">
    <property type="entry name" value="ZN(2)-C6 FUNGAL-TYPE DOMAIN-CONTAINING PROTEIN"/>
    <property type="match status" value="1"/>
</dbReference>
<dbReference type="SMART" id="SM00066">
    <property type="entry name" value="GAL4"/>
    <property type="match status" value="1"/>
</dbReference>
<dbReference type="CDD" id="cd00067">
    <property type="entry name" value="GAL4"/>
    <property type="match status" value="1"/>
</dbReference>
<dbReference type="InterPro" id="IPR050987">
    <property type="entry name" value="AtrR-like"/>
</dbReference>
<dbReference type="GO" id="GO:0003677">
    <property type="term" value="F:DNA binding"/>
    <property type="evidence" value="ECO:0007669"/>
    <property type="project" value="InterPro"/>
</dbReference>
<dbReference type="Gene3D" id="4.10.240.10">
    <property type="entry name" value="Zn(2)-C6 fungal-type DNA-binding domain"/>
    <property type="match status" value="1"/>
</dbReference>
<dbReference type="GO" id="GO:0000981">
    <property type="term" value="F:DNA-binding transcription factor activity, RNA polymerase II-specific"/>
    <property type="evidence" value="ECO:0007669"/>
    <property type="project" value="InterPro"/>
</dbReference>
<comment type="caution">
    <text evidence="6">The sequence shown here is derived from an EMBL/GenBank/DDBJ whole genome shotgun (WGS) entry which is preliminary data.</text>
</comment>
<reference evidence="6" key="1">
    <citation type="submission" date="2023-03" db="EMBL/GenBank/DDBJ databases">
        <title>Massive genome expansion in bonnet fungi (Mycena s.s.) driven by repeated elements and novel gene families across ecological guilds.</title>
        <authorList>
            <consortium name="Lawrence Berkeley National Laboratory"/>
            <person name="Harder C.B."/>
            <person name="Miyauchi S."/>
            <person name="Viragh M."/>
            <person name="Kuo A."/>
            <person name="Thoen E."/>
            <person name="Andreopoulos B."/>
            <person name="Lu D."/>
            <person name="Skrede I."/>
            <person name="Drula E."/>
            <person name="Henrissat B."/>
            <person name="Morin E."/>
            <person name="Kohler A."/>
            <person name="Barry K."/>
            <person name="LaButti K."/>
            <person name="Morin E."/>
            <person name="Salamov A."/>
            <person name="Lipzen A."/>
            <person name="Mereny Z."/>
            <person name="Hegedus B."/>
            <person name="Baldrian P."/>
            <person name="Stursova M."/>
            <person name="Weitz H."/>
            <person name="Taylor A."/>
            <person name="Grigoriev I.V."/>
            <person name="Nagy L.G."/>
            <person name="Martin F."/>
            <person name="Kauserud H."/>
        </authorList>
    </citation>
    <scope>NUCLEOTIDE SEQUENCE</scope>
    <source>
        <strain evidence="6">CBHHK200</strain>
    </source>
</reference>